<name>A0A5S4FQV4_9ACTN</name>
<evidence type="ECO:0000313" key="1">
    <source>
        <dbReference type="EMBL" id="TMR11728.1"/>
    </source>
</evidence>
<dbReference type="Proteomes" id="UP000309128">
    <property type="component" value="Unassembled WGS sequence"/>
</dbReference>
<keyword evidence="2" id="KW-1185">Reference proteome</keyword>
<dbReference type="RefSeq" id="WP_138670878.1">
    <property type="nucleotide sequence ID" value="NZ_VCKY01000149.1"/>
</dbReference>
<dbReference type="EMBL" id="VCKY01000149">
    <property type="protein sequence ID" value="TMR11728.1"/>
    <property type="molecule type" value="Genomic_DNA"/>
</dbReference>
<sequence>MAVLDDRIKRGDSLEQFGRNQGGRYVHVIRGGKFVEGRENDALCWADVTKVATEKDRRDRREICWKCEEVERDAASPDSSEEG</sequence>
<proteinExistence type="predicted"/>
<comment type="caution">
    <text evidence="1">The sequence shown here is derived from an EMBL/GenBank/DDBJ whole genome shotgun (WGS) entry which is preliminary data.</text>
</comment>
<gene>
    <name evidence="1" type="ORF">ETD86_34735</name>
</gene>
<organism evidence="1 2">
    <name type="scientific">Nonomuraea turkmeniaca</name>
    <dbReference type="NCBI Taxonomy" id="103838"/>
    <lineage>
        <taxon>Bacteria</taxon>
        <taxon>Bacillati</taxon>
        <taxon>Actinomycetota</taxon>
        <taxon>Actinomycetes</taxon>
        <taxon>Streptosporangiales</taxon>
        <taxon>Streptosporangiaceae</taxon>
        <taxon>Nonomuraea</taxon>
    </lineage>
</organism>
<accession>A0A5S4FQV4</accession>
<reference evidence="1 2" key="1">
    <citation type="submission" date="2019-05" db="EMBL/GenBank/DDBJ databases">
        <title>Draft genome sequence of Nonomuraea turkmeniaca DSM 43926.</title>
        <authorList>
            <person name="Saricaoglu S."/>
            <person name="Isik K."/>
        </authorList>
    </citation>
    <scope>NUCLEOTIDE SEQUENCE [LARGE SCALE GENOMIC DNA]</scope>
    <source>
        <strain evidence="1 2">DSM 43926</strain>
    </source>
</reference>
<dbReference type="AlphaFoldDB" id="A0A5S4FQV4"/>
<protein>
    <submittedName>
        <fullName evidence="1">Uncharacterized protein</fullName>
    </submittedName>
</protein>
<evidence type="ECO:0000313" key="2">
    <source>
        <dbReference type="Proteomes" id="UP000309128"/>
    </source>
</evidence>